<dbReference type="Gene3D" id="3.40.309.10">
    <property type="entry name" value="Aldehyde Dehydrogenase, Chain A, domain 2"/>
    <property type="match status" value="1"/>
</dbReference>
<organism evidence="6 7">
    <name type="scientific">Crassaminicella thermophila</name>
    <dbReference type="NCBI Taxonomy" id="2599308"/>
    <lineage>
        <taxon>Bacteria</taxon>
        <taxon>Bacillati</taxon>
        <taxon>Bacillota</taxon>
        <taxon>Clostridia</taxon>
        <taxon>Eubacteriales</taxon>
        <taxon>Clostridiaceae</taxon>
        <taxon>Crassaminicella</taxon>
    </lineage>
</organism>
<keyword evidence="7" id="KW-1185">Reference proteome</keyword>
<dbReference type="GO" id="GO:0006081">
    <property type="term" value="P:aldehyde metabolic process"/>
    <property type="evidence" value="ECO:0007669"/>
    <property type="project" value="InterPro"/>
</dbReference>
<keyword evidence="2 3" id="KW-0560">Oxidoreductase</keyword>
<dbReference type="Proteomes" id="UP000324646">
    <property type="component" value="Chromosome"/>
</dbReference>
<dbReference type="RefSeq" id="WP_148808079.1">
    <property type="nucleotide sequence ID" value="NZ_CP042243.1"/>
</dbReference>
<dbReference type="InterPro" id="IPR015590">
    <property type="entry name" value="Aldehyde_DH_dom"/>
</dbReference>
<feature type="active site" evidence="4">
    <location>
        <position position="248"/>
    </location>
</feature>
<gene>
    <name evidence="6" type="ORF">FQB35_00690</name>
</gene>
<sequence length="480" mass="52756">MKEYKLYINGEWIEADQEEKIEVINPATGEIVGTVPNAKEAETKKAIDAAYKAFEEWSILPANKRARYLNKLFQLMLENQKDIAETLTKEQGKPLKEAIGEVRYAASYVEWYAEEAKRNYGETIPAFRKNTKILVLRQPVGVVAAITPWNFPAAMITRKIAPALAAGCTVVLKPAEQTPLTAMKIIELIEKAGFPKGVVNIVTGDPVIIGKTIMEDNRVRKIAFTGSTEVGKILMKQSADTIKRVSLELGGHAPFIVFDDADLDKAVKGVFASKLLNCGQICMASNRFYVHEDVVGAFVEKLKDKLKRCKIGNGLEEDVTIGPLIDKNSFEKVSRHVQDAVEKGATIEAGGEGFHQGNNEDAGYFYAPTILSNVGENMCVMYEETFGPVIPIITFKTEEEVIKASNNTNYGLAAYVFTESLSRGLRVSEKLEYGIVGLNDGSPSEVQAPFGGWKESGIGREGGHHGMDAFLETKYLSIGL</sequence>
<dbReference type="InterPro" id="IPR016161">
    <property type="entry name" value="Ald_DH/histidinol_DH"/>
</dbReference>
<protein>
    <recommendedName>
        <fullName evidence="3">Aldehyde dehydrogenase</fullName>
    </recommendedName>
</protein>
<evidence type="ECO:0000256" key="4">
    <source>
        <dbReference type="PIRSR" id="PIRSR036492-1"/>
    </source>
</evidence>
<dbReference type="InterPro" id="IPR016162">
    <property type="entry name" value="Ald_DH_N"/>
</dbReference>
<accession>A0A5C0SCS3</accession>
<dbReference type="InterPro" id="IPR010102">
    <property type="entry name" value="Succ_semiAld_DH"/>
</dbReference>
<dbReference type="PANTHER" id="PTHR43353">
    <property type="entry name" value="SUCCINATE-SEMIALDEHYDE DEHYDROGENASE, MITOCHONDRIAL"/>
    <property type="match status" value="1"/>
</dbReference>
<dbReference type="InterPro" id="IPR012394">
    <property type="entry name" value="Aldehyde_DH_NAD(P)"/>
</dbReference>
<dbReference type="EMBL" id="CP042243">
    <property type="protein sequence ID" value="QEK11004.1"/>
    <property type="molecule type" value="Genomic_DNA"/>
</dbReference>
<dbReference type="FunFam" id="3.40.605.10:FF:000005">
    <property type="entry name" value="Succinate-semialdehyde dehydrogenase I"/>
    <property type="match status" value="1"/>
</dbReference>
<dbReference type="InterPro" id="IPR016163">
    <property type="entry name" value="Ald_DH_C"/>
</dbReference>
<dbReference type="NCBIfam" id="TIGR01780">
    <property type="entry name" value="SSADH"/>
    <property type="match status" value="1"/>
</dbReference>
<dbReference type="Gene3D" id="3.40.605.10">
    <property type="entry name" value="Aldehyde Dehydrogenase, Chain A, domain 1"/>
    <property type="match status" value="1"/>
</dbReference>
<proteinExistence type="inferred from homology"/>
<dbReference type="GO" id="GO:0004777">
    <property type="term" value="F:succinate-semialdehyde dehydrogenase (NAD+) activity"/>
    <property type="evidence" value="ECO:0007669"/>
    <property type="project" value="TreeGrafter"/>
</dbReference>
<dbReference type="InterPro" id="IPR016160">
    <property type="entry name" value="Ald_DH_CS_CYS"/>
</dbReference>
<evidence type="ECO:0000256" key="1">
    <source>
        <dbReference type="ARBA" id="ARBA00009986"/>
    </source>
</evidence>
<evidence type="ECO:0000256" key="2">
    <source>
        <dbReference type="ARBA" id="ARBA00023002"/>
    </source>
</evidence>
<comment type="similarity">
    <text evidence="1 3">Belongs to the aldehyde dehydrogenase family.</text>
</comment>
<dbReference type="InterPro" id="IPR050740">
    <property type="entry name" value="Aldehyde_DH_Superfamily"/>
</dbReference>
<evidence type="ECO:0000313" key="7">
    <source>
        <dbReference type="Proteomes" id="UP000324646"/>
    </source>
</evidence>
<dbReference type="OrthoDB" id="9762913at2"/>
<reference evidence="6 7" key="1">
    <citation type="submission" date="2019-07" db="EMBL/GenBank/DDBJ databases">
        <title>Complete genome of Crassaminicella thermophila SY095.</title>
        <authorList>
            <person name="Li X."/>
        </authorList>
    </citation>
    <scope>NUCLEOTIDE SEQUENCE [LARGE SCALE GENOMIC DNA]</scope>
    <source>
        <strain evidence="6 7">SY095</strain>
    </source>
</reference>
<evidence type="ECO:0000259" key="5">
    <source>
        <dbReference type="Pfam" id="PF00171"/>
    </source>
</evidence>
<name>A0A5C0SCS3_CRATE</name>
<evidence type="ECO:0000313" key="6">
    <source>
        <dbReference type="EMBL" id="QEK11004.1"/>
    </source>
</evidence>
<feature type="domain" description="Aldehyde dehydrogenase" evidence="5">
    <location>
        <begin position="12"/>
        <end position="475"/>
    </location>
</feature>
<evidence type="ECO:0000256" key="3">
    <source>
        <dbReference type="PIRNR" id="PIRNR036492"/>
    </source>
</evidence>
<feature type="active site" evidence="4">
    <location>
        <position position="282"/>
    </location>
</feature>
<dbReference type="SUPFAM" id="SSF53720">
    <property type="entry name" value="ALDH-like"/>
    <property type="match status" value="1"/>
</dbReference>
<dbReference type="KEGG" id="crs:FQB35_00690"/>
<dbReference type="AlphaFoldDB" id="A0A5C0SCS3"/>
<dbReference type="Pfam" id="PF00171">
    <property type="entry name" value="Aldedh"/>
    <property type="match status" value="1"/>
</dbReference>
<dbReference type="FunFam" id="3.40.309.10:FF:000004">
    <property type="entry name" value="Succinate-semialdehyde dehydrogenase I"/>
    <property type="match status" value="1"/>
</dbReference>
<dbReference type="CDD" id="cd07103">
    <property type="entry name" value="ALDH_F5_SSADH_GabD"/>
    <property type="match status" value="1"/>
</dbReference>
<dbReference type="PROSITE" id="PS00070">
    <property type="entry name" value="ALDEHYDE_DEHYDR_CYS"/>
    <property type="match status" value="1"/>
</dbReference>
<dbReference type="GO" id="GO:0009450">
    <property type="term" value="P:gamma-aminobutyric acid catabolic process"/>
    <property type="evidence" value="ECO:0007669"/>
    <property type="project" value="InterPro"/>
</dbReference>
<dbReference type="PIRSF" id="PIRSF036492">
    <property type="entry name" value="ALDH"/>
    <property type="match status" value="1"/>
</dbReference>
<dbReference type="PANTHER" id="PTHR43353:SF5">
    <property type="entry name" value="SUCCINATE-SEMIALDEHYDE DEHYDROGENASE, MITOCHONDRIAL"/>
    <property type="match status" value="1"/>
</dbReference>